<proteinExistence type="predicted"/>
<feature type="compositionally biased region" description="Basic and acidic residues" evidence="2">
    <location>
        <begin position="552"/>
        <end position="566"/>
    </location>
</feature>
<feature type="region of interest" description="Disordered" evidence="2">
    <location>
        <begin position="1"/>
        <end position="77"/>
    </location>
</feature>
<name>A0A7S4ALG9_9STRA</name>
<feature type="region of interest" description="Disordered" evidence="2">
    <location>
        <begin position="468"/>
        <end position="532"/>
    </location>
</feature>
<dbReference type="SUPFAM" id="SSF58113">
    <property type="entry name" value="Apolipoprotein A-I"/>
    <property type="match status" value="1"/>
</dbReference>
<feature type="compositionally biased region" description="Polar residues" evidence="2">
    <location>
        <begin position="68"/>
        <end position="77"/>
    </location>
</feature>
<feature type="compositionally biased region" description="Basic residues" evidence="2">
    <location>
        <begin position="582"/>
        <end position="594"/>
    </location>
</feature>
<feature type="compositionally biased region" description="Basic and acidic residues" evidence="2">
    <location>
        <begin position="55"/>
        <end position="66"/>
    </location>
</feature>
<feature type="region of interest" description="Disordered" evidence="2">
    <location>
        <begin position="545"/>
        <end position="598"/>
    </location>
</feature>
<feature type="compositionally biased region" description="Polar residues" evidence="2">
    <location>
        <begin position="358"/>
        <end position="380"/>
    </location>
</feature>
<evidence type="ECO:0000256" key="1">
    <source>
        <dbReference type="SAM" id="Coils"/>
    </source>
</evidence>
<sequence>MMEKGPCDLKVIKEEKSNQEIYTSGQNQEESDDCLRDTRSTGNNVDTNGGAQGNEDLKSGQERENETEQTLSRNATPVVSGVRTEVLVPLLHKNAFSNEGNILPSFATQQASSSESNNITTAVAAKEHRPLVNELHILEVCKKQDMQDFKKKLQELLNEMESKAKINFQEVLETVTCTAKSNLDQKVQAIQEATESELDRKAEALQKATQSKLDQKAEAMQSTTQLKLDQKRSEMEKSIESLFESETTKLKDTSSHCVEKIEVCTEGSLARLSRFTETWLANSCNQIANRLKPYLFVTSETKTPSRKDHNDVIGEVVDAQIRSKESPSDIKSIDSDRVTPKNSSSLDCSKENFPIGYQPSSIKGQVSLTQGSNSRGSQNSRDNKVLLQPLRRSKRTRQANTPKSANHIDKNQTPVAKRKHTKKSNDKEQELNNLPYQDKKDHVIKAESVLPLTITNNDKALCVTPTGVVSEPKHKSNNNKQAPRLHRRQIPEPDEPNILRSIPCRQKTPRMSPTKKRRLEADREVSRNHVPPEIVAYSNCQLSPLGDPKLVTSDKRTKRPRSDIGLKARRTRKSKAFSSTSRIKRRKGKQRTYTKRSSNFDVTEKDNFKF</sequence>
<dbReference type="EMBL" id="HBIX01017293">
    <property type="protein sequence ID" value="CAE0719727.1"/>
    <property type="molecule type" value="Transcribed_RNA"/>
</dbReference>
<gene>
    <name evidence="3" type="ORF">PAUS00366_LOCUS12481</name>
</gene>
<feature type="compositionally biased region" description="Polar residues" evidence="2">
    <location>
        <begin position="19"/>
        <end position="28"/>
    </location>
</feature>
<keyword evidence="1" id="KW-0175">Coiled coil</keyword>
<protein>
    <submittedName>
        <fullName evidence="3">Uncharacterized protein</fullName>
    </submittedName>
</protein>
<feature type="region of interest" description="Disordered" evidence="2">
    <location>
        <begin position="319"/>
        <end position="433"/>
    </location>
</feature>
<organism evidence="3">
    <name type="scientific">Pseudo-nitzschia australis</name>
    <dbReference type="NCBI Taxonomy" id="44445"/>
    <lineage>
        <taxon>Eukaryota</taxon>
        <taxon>Sar</taxon>
        <taxon>Stramenopiles</taxon>
        <taxon>Ochrophyta</taxon>
        <taxon>Bacillariophyta</taxon>
        <taxon>Bacillariophyceae</taxon>
        <taxon>Bacillariophycidae</taxon>
        <taxon>Bacillariales</taxon>
        <taxon>Bacillariaceae</taxon>
        <taxon>Pseudo-nitzschia</taxon>
    </lineage>
</organism>
<dbReference type="AlphaFoldDB" id="A0A7S4ALG9"/>
<evidence type="ECO:0000256" key="2">
    <source>
        <dbReference type="SAM" id="MobiDB-lite"/>
    </source>
</evidence>
<feature type="compositionally biased region" description="Basic and acidic residues" evidence="2">
    <location>
        <begin position="321"/>
        <end position="339"/>
    </location>
</feature>
<reference evidence="3" key="1">
    <citation type="submission" date="2021-01" db="EMBL/GenBank/DDBJ databases">
        <authorList>
            <person name="Corre E."/>
            <person name="Pelletier E."/>
            <person name="Niang G."/>
            <person name="Scheremetjew M."/>
            <person name="Finn R."/>
            <person name="Kale V."/>
            <person name="Holt S."/>
            <person name="Cochrane G."/>
            <person name="Meng A."/>
            <person name="Brown T."/>
            <person name="Cohen L."/>
        </authorList>
    </citation>
    <scope>NUCLEOTIDE SEQUENCE</scope>
    <source>
        <strain evidence="3">10249 10 AB</strain>
    </source>
</reference>
<evidence type="ECO:0000313" key="3">
    <source>
        <dbReference type="EMBL" id="CAE0719727.1"/>
    </source>
</evidence>
<accession>A0A7S4ALG9</accession>
<feature type="compositionally biased region" description="Polar residues" evidence="2">
    <location>
        <begin position="40"/>
        <end position="49"/>
    </location>
</feature>
<feature type="coiled-coil region" evidence="1">
    <location>
        <begin position="139"/>
        <end position="166"/>
    </location>
</feature>
<feature type="compositionally biased region" description="Basic and acidic residues" evidence="2">
    <location>
        <begin position="1"/>
        <end position="18"/>
    </location>
</feature>